<accession>A0AA38YKH9</accession>
<evidence type="ECO:0008006" key="4">
    <source>
        <dbReference type="Google" id="ProtNLM"/>
    </source>
</evidence>
<dbReference type="SUPFAM" id="SSF52047">
    <property type="entry name" value="RNI-like"/>
    <property type="match status" value="1"/>
</dbReference>
<comment type="caution">
    <text evidence="2">The sequence shown here is derived from an EMBL/GenBank/DDBJ whole genome shotgun (WGS) entry which is preliminary data.</text>
</comment>
<feature type="region of interest" description="Disordered" evidence="1">
    <location>
        <begin position="22"/>
        <end position="44"/>
    </location>
</feature>
<protein>
    <recommendedName>
        <fullName evidence="4">RNI-like superfamily protein</fullName>
    </recommendedName>
</protein>
<proteinExistence type="predicted"/>
<organism evidence="2 3">
    <name type="scientific">Vitis rotundifolia</name>
    <name type="common">Muscadine grape</name>
    <dbReference type="NCBI Taxonomy" id="103349"/>
    <lineage>
        <taxon>Eukaryota</taxon>
        <taxon>Viridiplantae</taxon>
        <taxon>Streptophyta</taxon>
        <taxon>Embryophyta</taxon>
        <taxon>Tracheophyta</taxon>
        <taxon>Spermatophyta</taxon>
        <taxon>Magnoliopsida</taxon>
        <taxon>eudicotyledons</taxon>
        <taxon>Gunneridae</taxon>
        <taxon>Pentapetalae</taxon>
        <taxon>rosids</taxon>
        <taxon>Vitales</taxon>
        <taxon>Vitaceae</taxon>
        <taxon>Viteae</taxon>
        <taxon>Vitis</taxon>
    </lineage>
</organism>
<sequence length="347" mass="38310">MEKGKEKSLTMSFQKLHLNPISKSKSSVIPPNLQSSRSPIEKTKPPSLESLCLGVVGKHFEDIIEDLGEIAVNFPADTKMAMAAIARRRQLLNDDVIISLAESSWEILDISGSDVSDFGLAKVAERCKVLRAVDISRCSKVTAAGVSELVWHCHSLETLRCGGCPRSDHTARQCLGIFKPKLNNIEGESWEELDPTEIAHGAESLRWLLWPKIDNNSLESFAAECPRIIVNPKPSPFGFRGVKVPVEALPNVALDEPIVKDIDPQTWAVSGFTARPTAPSSPSSRELPIAEKFRLAFVERDSRLAPKRAKNARQHLRRAEREWVMTSTRAKALALASQASKSLHGRN</sequence>
<dbReference type="AlphaFoldDB" id="A0AA38YKH9"/>
<gene>
    <name evidence="2" type="ORF">PVL29_025679</name>
</gene>
<dbReference type="FunFam" id="3.80.10.10:FF:000552">
    <property type="entry name" value="RNI-like superfamily protein"/>
    <property type="match status" value="1"/>
</dbReference>
<dbReference type="EMBL" id="JARBHA010000019">
    <property type="protein sequence ID" value="KAJ9672133.1"/>
    <property type="molecule type" value="Genomic_DNA"/>
</dbReference>
<dbReference type="InterPro" id="IPR032675">
    <property type="entry name" value="LRR_dom_sf"/>
</dbReference>
<name>A0AA38YKH9_VITRO</name>
<evidence type="ECO:0000313" key="3">
    <source>
        <dbReference type="Proteomes" id="UP001168098"/>
    </source>
</evidence>
<keyword evidence="3" id="KW-1185">Reference proteome</keyword>
<dbReference type="Gene3D" id="3.80.10.10">
    <property type="entry name" value="Ribonuclease Inhibitor"/>
    <property type="match status" value="1"/>
</dbReference>
<dbReference type="Proteomes" id="UP001168098">
    <property type="component" value="Unassembled WGS sequence"/>
</dbReference>
<evidence type="ECO:0000313" key="2">
    <source>
        <dbReference type="EMBL" id="KAJ9672133.1"/>
    </source>
</evidence>
<reference evidence="2 3" key="1">
    <citation type="journal article" date="2023" name="BMC Biotechnol.">
        <title>Vitis rotundifolia cv Carlos genome sequencing.</title>
        <authorList>
            <person name="Huff M."/>
            <person name="Hulse-Kemp A."/>
            <person name="Scheffler B."/>
            <person name="Youngblood R."/>
            <person name="Simpson S."/>
            <person name="Babiker E."/>
            <person name="Staton M."/>
        </authorList>
    </citation>
    <scope>NUCLEOTIDE SEQUENCE [LARGE SCALE GENOMIC DNA]</scope>
    <source>
        <tissue evidence="2">Leaf</tissue>
    </source>
</reference>
<evidence type="ECO:0000256" key="1">
    <source>
        <dbReference type="SAM" id="MobiDB-lite"/>
    </source>
</evidence>